<name>A0A8J2S4Q3_9STRA</name>
<dbReference type="InterPro" id="IPR011993">
    <property type="entry name" value="PH-like_dom_sf"/>
</dbReference>
<accession>A0A8J2S4Q3</accession>
<dbReference type="Gene3D" id="2.30.29.30">
    <property type="entry name" value="Pleckstrin-homology domain (PH domain)/Phosphotyrosine-binding domain (PTB)"/>
    <property type="match status" value="1"/>
</dbReference>
<dbReference type="Gene3D" id="2.30.30.40">
    <property type="entry name" value="SH3 Domains"/>
    <property type="match status" value="1"/>
</dbReference>
<evidence type="ECO:0000259" key="2">
    <source>
        <dbReference type="PROSITE" id="PS50003"/>
    </source>
</evidence>
<evidence type="ECO:0000313" key="4">
    <source>
        <dbReference type="Proteomes" id="UP000789595"/>
    </source>
</evidence>
<feature type="compositionally biased region" description="Pro residues" evidence="1">
    <location>
        <begin position="122"/>
        <end position="145"/>
    </location>
</feature>
<gene>
    <name evidence="3" type="ORF">PECAL_1P06280</name>
</gene>
<dbReference type="EMBL" id="CAKKNE010000001">
    <property type="protein sequence ID" value="CAH0364273.1"/>
    <property type="molecule type" value="Genomic_DNA"/>
</dbReference>
<dbReference type="InterPro" id="IPR046985">
    <property type="entry name" value="IP5"/>
</dbReference>
<reference evidence="3" key="1">
    <citation type="submission" date="2021-11" db="EMBL/GenBank/DDBJ databases">
        <authorList>
            <consortium name="Genoscope - CEA"/>
            <person name="William W."/>
        </authorList>
    </citation>
    <scope>NUCLEOTIDE SEQUENCE</scope>
</reference>
<dbReference type="InterPro" id="IPR001849">
    <property type="entry name" value="PH_domain"/>
</dbReference>
<evidence type="ECO:0000256" key="1">
    <source>
        <dbReference type="SAM" id="MobiDB-lite"/>
    </source>
</evidence>
<dbReference type="GO" id="GO:0004439">
    <property type="term" value="F:phosphatidylinositol-4,5-bisphosphate 5-phosphatase activity"/>
    <property type="evidence" value="ECO:0007669"/>
    <property type="project" value="TreeGrafter"/>
</dbReference>
<dbReference type="Gene3D" id="3.60.10.10">
    <property type="entry name" value="Endonuclease/exonuclease/phosphatase"/>
    <property type="match status" value="2"/>
</dbReference>
<protein>
    <recommendedName>
        <fullName evidence="2">PH domain-containing protein</fullName>
    </recommendedName>
</protein>
<dbReference type="SUPFAM" id="SSF50044">
    <property type="entry name" value="SH3-domain"/>
    <property type="match status" value="1"/>
</dbReference>
<feature type="region of interest" description="Disordered" evidence="1">
    <location>
        <begin position="600"/>
        <end position="665"/>
    </location>
</feature>
<proteinExistence type="predicted"/>
<feature type="compositionally biased region" description="Low complexity" evidence="1">
    <location>
        <begin position="214"/>
        <end position="225"/>
    </location>
</feature>
<dbReference type="SUPFAM" id="SSF50729">
    <property type="entry name" value="PH domain-like"/>
    <property type="match status" value="1"/>
</dbReference>
<feature type="region of interest" description="Disordered" evidence="1">
    <location>
        <begin position="1032"/>
        <end position="1084"/>
    </location>
</feature>
<dbReference type="CDD" id="cd00821">
    <property type="entry name" value="PH"/>
    <property type="match status" value="1"/>
</dbReference>
<evidence type="ECO:0000313" key="3">
    <source>
        <dbReference type="EMBL" id="CAH0364273.1"/>
    </source>
</evidence>
<keyword evidence="4" id="KW-1185">Reference proteome</keyword>
<comment type="caution">
    <text evidence="3">The sequence shown here is derived from an EMBL/GenBank/DDBJ whole genome shotgun (WGS) entry which is preliminary data.</text>
</comment>
<feature type="compositionally biased region" description="Low complexity" evidence="1">
    <location>
        <begin position="1056"/>
        <end position="1066"/>
    </location>
</feature>
<dbReference type="SMART" id="SM00233">
    <property type="entry name" value="PH"/>
    <property type="match status" value="1"/>
</dbReference>
<feature type="compositionally biased region" description="Basic and acidic residues" evidence="1">
    <location>
        <begin position="1036"/>
        <end position="1050"/>
    </location>
</feature>
<dbReference type="Pfam" id="PF22669">
    <property type="entry name" value="Exo_endo_phos2"/>
    <property type="match status" value="2"/>
</dbReference>
<dbReference type="Proteomes" id="UP000789595">
    <property type="component" value="Unassembled WGS sequence"/>
</dbReference>
<dbReference type="SUPFAM" id="SSF56219">
    <property type="entry name" value="DNase I-like"/>
    <property type="match status" value="2"/>
</dbReference>
<dbReference type="InterPro" id="IPR000300">
    <property type="entry name" value="IPPc"/>
</dbReference>
<dbReference type="OrthoDB" id="206587at2759"/>
<dbReference type="PANTHER" id="PTHR11200:SF275">
    <property type="entry name" value="LD06095P"/>
    <property type="match status" value="1"/>
</dbReference>
<sequence>MQEGWLWERRPGRLYGSTWKRRWCEVNGGRLRVYDANKAREVATIHIRAETTLCDRLTEDEVRRVGRAPQAGAAAVYFRLVDRVGGRSLDFAAESEADAARWIAAITPTPVGDLLSFDVPGPVQPPPPLRPSLSQPPPPQPPQPARQPSEPVLATGRVLATVAHAWKANEPWQIDADAEEVVEVLGGPDQDGWVEVRSPRRGGSGAIPASYLASTAPDAPGAAAEAWERATETAARPPRPEAAESDQHERVAQEYIDARQRWGDPQAHIPEGERVQLSDRSSEASSSRDRPLRVLAVTLNCGDAPLKAVELRAFLRHGRVARRGGTRDVLADVVAVTLQEVKISSLFARVDRLIEAHLSQHERVPNACIAHLQARMFLLVFRRRDVAVSDATHGRVITGGLVKGACCAALTCAIADRSYRLAFIGCHLVTVMLERLNDALRKILDAFQSLLSSEAVVFTFGDLDYRIHTTYDDALKDADAWATVVRLTTERSVPRLAALDELTRQPQVNIDACGLAAFWTPELNFLPTFKCIKGVAGLRYDRGRVPSYTDRVLFRPGSNTDVTCVAHENAPAVTSSDHKPVLAAFEISAGFGNVHGDIVDLATSGSDEPPPAAPARPEAAGPNQHARIAQEIDARQRWGDPQAHIPEGERVQLSDRSSEASSSRDRPLRVLAVTLNCSDALPRTVELRAFLRHGRVARRGTRDVLADVVAVTLQDVGRCAPILVAMIEAHLSQHERVPNACIKYLGGGMRSPESMFLLVFRRRDVEVSDATHGPVIDEGLIKGACCAALTCAVADKSYRLAFIGCHLVTGMLERLNDALRKILDAFQSFLSGDSVVFMFGDLNYRINRTYDDALKDADAWATVVRLANERSIPRLAALDGLTRQPQVNIDACGLAAFWTPALNFLPTSPVRYIEQVKLHRFGPTLFKKIEYKIPVLGYTDRVLFRPGSNTDVTCVAHESVPAVTSSDHKPVSAAFEISVGFGNVHGDIVDLATSGSDEPPPAAPARPGAAGPIQHAHIAQEIDARQRWGDPQAHIPEGERVDRLSDDNVHRRSTWTRSRPSASAPATTPPPPPPPAPQSQKNQEHAALIADVQWTNVYAAKGVDGVTHSDLLMTRRHYRELAEGHERDLVHELRDYEASGGDLDAIRRHIDDAASARVWDMFVTNYKRFLRTGDAS</sequence>
<feature type="compositionally biased region" description="Basic and acidic residues" evidence="1">
    <location>
        <begin position="646"/>
        <end position="665"/>
    </location>
</feature>
<feature type="region of interest" description="Disordered" evidence="1">
    <location>
        <begin position="214"/>
        <end position="286"/>
    </location>
</feature>
<organism evidence="3 4">
    <name type="scientific">Pelagomonas calceolata</name>
    <dbReference type="NCBI Taxonomy" id="35677"/>
    <lineage>
        <taxon>Eukaryota</taxon>
        <taxon>Sar</taxon>
        <taxon>Stramenopiles</taxon>
        <taxon>Ochrophyta</taxon>
        <taxon>Pelagophyceae</taxon>
        <taxon>Pelagomonadales</taxon>
        <taxon>Pelagomonadaceae</taxon>
        <taxon>Pelagomonas</taxon>
    </lineage>
</organism>
<dbReference type="InterPro" id="IPR036028">
    <property type="entry name" value="SH3-like_dom_sf"/>
</dbReference>
<dbReference type="InterPro" id="IPR036691">
    <property type="entry name" value="Endo/exonu/phosph_ase_sf"/>
</dbReference>
<dbReference type="Pfam" id="PF00169">
    <property type="entry name" value="PH"/>
    <property type="match status" value="1"/>
</dbReference>
<feature type="compositionally biased region" description="Pro residues" evidence="1">
    <location>
        <begin position="1067"/>
        <end position="1077"/>
    </location>
</feature>
<feature type="region of interest" description="Disordered" evidence="1">
    <location>
        <begin position="990"/>
        <end position="1013"/>
    </location>
</feature>
<dbReference type="GO" id="GO:0046856">
    <property type="term" value="P:phosphatidylinositol dephosphorylation"/>
    <property type="evidence" value="ECO:0007669"/>
    <property type="project" value="InterPro"/>
</dbReference>
<feature type="domain" description="PH" evidence="2">
    <location>
        <begin position="1"/>
        <end position="111"/>
    </location>
</feature>
<feature type="compositionally biased region" description="Basic and acidic residues" evidence="1">
    <location>
        <begin position="238"/>
        <end position="262"/>
    </location>
</feature>
<dbReference type="PANTHER" id="PTHR11200">
    <property type="entry name" value="INOSITOL 5-PHOSPHATASE"/>
    <property type="match status" value="1"/>
</dbReference>
<feature type="compositionally biased region" description="Basic and acidic residues" evidence="1">
    <location>
        <begin position="628"/>
        <end position="638"/>
    </location>
</feature>
<dbReference type="AlphaFoldDB" id="A0A8J2S4Q3"/>
<feature type="compositionally biased region" description="Basic and acidic residues" evidence="1">
    <location>
        <begin position="270"/>
        <end position="286"/>
    </location>
</feature>
<dbReference type="SMART" id="SM00128">
    <property type="entry name" value="IPPc"/>
    <property type="match status" value="1"/>
</dbReference>
<feature type="region of interest" description="Disordered" evidence="1">
    <location>
        <begin position="115"/>
        <end position="149"/>
    </location>
</feature>
<dbReference type="PROSITE" id="PS50003">
    <property type="entry name" value="PH_DOMAIN"/>
    <property type="match status" value="1"/>
</dbReference>